<dbReference type="GO" id="GO:0005509">
    <property type="term" value="F:calcium ion binding"/>
    <property type="evidence" value="ECO:0007669"/>
    <property type="project" value="InterPro"/>
</dbReference>
<feature type="transmembrane region" description="Helical" evidence="15">
    <location>
        <begin position="557"/>
        <end position="576"/>
    </location>
</feature>
<feature type="transmembrane region" description="Helical" evidence="15">
    <location>
        <begin position="680"/>
        <end position="704"/>
    </location>
</feature>
<dbReference type="FunFam" id="2.10.25.10:FF:000038">
    <property type="entry name" value="Fibrillin 2"/>
    <property type="match status" value="3"/>
</dbReference>
<dbReference type="Gene3D" id="1.20.1070.10">
    <property type="entry name" value="Rhodopsin 7-helix transmembrane proteins"/>
    <property type="match status" value="1"/>
</dbReference>
<dbReference type="InterPro" id="IPR057244">
    <property type="entry name" value="GAIN_B"/>
</dbReference>
<keyword evidence="6" id="KW-0732">Signal</keyword>
<evidence type="ECO:0000256" key="8">
    <source>
        <dbReference type="ARBA" id="ARBA00022837"/>
    </source>
</evidence>
<comment type="similarity">
    <text evidence="2">Belongs to the G-protein coupled receptor 2 family. Adhesion G-protein coupled receptor (ADGR) subfamily.</text>
</comment>
<dbReference type="GO" id="GO:0007189">
    <property type="term" value="P:adenylate cyclase-activating G protein-coupled receptor signaling pathway"/>
    <property type="evidence" value="ECO:0007669"/>
    <property type="project" value="TreeGrafter"/>
</dbReference>
<keyword evidence="13" id="KW-0325">Glycoprotein</keyword>
<dbReference type="AlphaFoldDB" id="A0A8C2DKA2"/>
<dbReference type="SUPFAM" id="SSF57184">
    <property type="entry name" value="Growth factor receptor domain"/>
    <property type="match status" value="1"/>
</dbReference>
<dbReference type="SMART" id="SM00303">
    <property type="entry name" value="GPS"/>
    <property type="match status" value="1"/>
</dbReference>
<evidence type="ECO:0000256" key="7">
    <source>
        <dbReference type="ARBA" id="ARBA00022737"/>
    </source>
</evidence>
<dbReference type="InterPro" id="IPR046338">
    <property type="entry name" value="GAIN_dom_sf"/>
</dbReference>
<feature type="domain" description="G-protein coupled receptors family 2 profile 2" evidence="18">
    <location>
        <begin position="493"/>
        <end position="734"/>
    </location>
</feature>
<feature type="domain" description="EGF-like" evidence="16">
    <location>
        <begin position="53"/>
        <end position="91"/>
    </location>
</feature>
<evidence type="ECO:0000256" key="11">
    <source>
        <dbReference type="ARBA" id="ARBA00023136"/>
    </source>
</evidence>
<keyword evidence="11 15" id="KW-0472">Membrane</keyword>
<dbReference type="InterPro" id="IPR000152">
    <property type="entry name" value="EGF-type_Asp/Asn_hydroxyl_site"/>
</dbReference>
<dbReference type="Ensembl" id="ENSCCRT00020029873.1">
    <property type="protein sequence ID" value="ENSCCRP00020027252.1"/>
    <property type="gene ID" value="ENSCCRG00020012507.1"/>
</dbReference>
<keyword evidence="10 15" id="KW-1133">Transmembrane helix</keyword>
<evidence type="ECO:0000256" key="2">
    <source>
        <dbReference type="ARBA" id="ARBA00007343"/>
    </source>
</evidence>
<dbReference type="SUPFAM" id="SSF57196">
    <property type="entry name" value="EGF/Laminin"/>
    <property type="match status" value="1"/>
</dbReference>
<dbReference type="Pfam" id="PF07645">
    <property type="entry name" value="EGF_CA"/>
    <property type="match status" value="4"/>
</dbReference>
<keyword evidence="7" id="KW-0677">Repeat</keyword>
<evidence type="ECO:0000256" key="1">
    <source>
        <dbReference type="ARBA" id="ARBA00004651"/>
    </source>
</evidence>
<dbReference type="PRINTS" id="PR00249">
    <property type="entry name" value="GPCRSECRETIN"/>
</dbReference>
<dbReference type="Gene3D" id="2.60.220.50">
    <property type="match status" value="1"/>
</dbReference>
<comment type="subcellular location">
    <subcellularLocation>
        <location evidence="1">Cell membrane</location>
        <topology evidence="1">Multi-pass membrane protein</topology>
    </subcellularLocation>
</comment>
<dbReference type="Pfam" id="PF01825">
    <property type="entry name" value="GPS"/>
    <property type="match status" value="1"/>
</dbReference>
<evidence type="ECO:0000256" key="10">
    <source>
        <dbReference type="ARBA" id="ARBA00022989"/>
    </source>
</evidence>
<evidence type="ECO:0000259" key="18">
    <source>
        <dbReference type="PROSITE" id="PS50261"/>
    </source>
</evidence>
<feature type="transmembrane region" description="Helical" evidence="15">
    <location>
        <begin position="530"/>
        <end position="551"/>
    </location>
</feature>
<dbReference type="PROSITE" id="PS01186">
    <property type="entry name" value="EGF_2"/>
    <property type="match status" value="1"/>
</dbReference>
<dbReference type="InterPro" id="IPR018097">
    <property type="entry name" value="EGF_Ca-bd_CS"/>
</dbReference>
<keyword evidence="9" id="KW-0130">Cell adhesion</keyword>
<feature type="domain" description="EGF-like" evidence="16">
    <location>
        <begin position="182"/>
        <end position="225"/>
    </location>
</feature>
<feature type="domain" description="EGF-like" evidence="16">
    <location>
        <begin position="142"/>
        <end position="181"/>
    </location>
</feature>
<keyword evidence="4 14" id="KW-0245">EGF-like domain</keyword>
<dbReference type="PANTHER" id="PTHR12011">
    <property type="entry name" value="ADHESION G-PROTEIN COUPLED RECEPTOR"/>
    <property type="match status" value="1"/>
</dbReference>
<dbReference type="InterPro" id="IPR000742">
    <property type="entry name" value="EGF"/>
</dbReference>
<dbReference type="SMART" id="SM00181">
    <property type="entry name" value="EGF"/>
    <property type="match status" value="4"/>
</dbReference>
<dbReference type="SMART" id="SM00179">
    <property type="entry name" value="EGF_CA"/>
    <property type="match status" value="4"/>
</dbReference>
<dbReference type="InterPro" id="IPR049883">
    <property type="entry name" value="NOTCH1_EGF-like"/>
</dbReference>
<dbReference type="InterPro" id="IPR000203">
    <property type="entry name" value="GPS"/>
</dbReference>
<dbReference type="InterPro" id="IPR000832">
    <property type="entry name" value="GPCR_2_secretin-like"/>
</dbReference>
<reference evidence="19" key="1">
    <citation type="submission" date="2025-08" db="UniProtKB">
        <authorList>
            <consortium name="Ensembl"/>
        </authorList>
    </citation>
    <scope>IDENTIFICATION</scope>
</reference>
<feature type="transmembrane region" description="Helical" evidence="15">
    <location>
        <begin position="493"/>
        <end position="518"/>
    </location>
</feature>
<evidence type="ECO:0000313" key="19">
    <source>
        <dbReference type="Ensembl" id="ENSCCRP00020027252.1"/>
    </source>
</evidence>
<protein>
    <submittedName>
        <fullName evidence="19">Uncharacterized protein</fullName>
    </submittedName>
</protein>
<evidence type="ECO:0000256" key="12">
    <source>
        <dbReference type="ARBA" id="ARBA00023157"/>
    </source>
</evidence>
<evidence type="ECO:0000256" key="3">
    <source>
        <dbReference type="ARBA" id="ARBA00022475"/>
    </source>
</evidence>
<feature type="transmembrane region" description="Helical" evidence="15">
    <location>
        <begin position="710"/>
        <end position="733"/>
    </location>
</feature>
<evidence type="ECO:0000256" key="6">
    <source>
        <dbReference type="ARBA" id="ARBA00022729"/>
    </source>
</evidence>
<comment type="caution">
    <text evidence="14">Lacks conserved residue(s) required for the propagation of feature annotation.</text>
</comment>
<feature type="domain" description="EGF-like" evidence="16">
    <location>
        <begin position="101"/>
        <end position="139"/>
    </location>
</feature>
<dbReference type="PROSITE" id="PS50261">
    <property type="entry name" value="G_PROTEIN_RECEP_F2_4"/>
    <property type="match status" value="1"/>
</dbReference>
<evidence type="ECO:0000256" key="13">
    <source>
        <dbReference type="ARBA" id="ARBA00023180"/>
    </source>
</evidence>
<accession>A0A8C2DKA2</accession>
<dbReference type="PROSITE" id="PS50221">
    <property type="entry name" value="GAIN_B"/>
    <property type="match status" value="1"/>
</dbReference>
<dbReference type="Gene3D" id="2.10.25.10">
    <property type="entry name" value="Laminin"/>
    <property type="match status" value="4"/>
</dbReference>
<evidence type="ECO:0000256" key="4">
    <source>
        <dbReference type="ARBA" id="ARBA00022536"/>
    </source>
</evidence>
<dbReference type="GO" id="GO:0007166">
    <property type="term" value="P:cell surface receptor signaling pathway"/>
    <property type="evidence" value="ECO:0007669"/>
    <property type="project" value="InterPro"/>
</dbReference>
<dbReference type="InterPro" id="IPR001881">
    <property type="entry name" value="EGF-like_Ca-bd_dom"/>
</dbReference>
<evidence type="ECO:0000259" key="16">
    <source>
        <dbReference type="PROSITE" id="PS50026"/>
    </source>
</evidence>
<dbReference type="InterPro" id="IPR003056">
    <property type="entry name" value="GPCR_2_ADGRE2_ADGRE5"/>
</dbReference>
<dbReference type="GO" id="GO:0004930">
    <property type="term" value="F:G protein-coupled receptor activity"/>
    <property type="evidence" value="ECO:0007669"/>
    <property type="project" value="InterPro"/>
</dbReference>
<proteinExistence type="inferred from homology"/>
<feature type="transmembrane region" description="Helical" evidence="15">
    <location>
        <begin position="596"/>
        <end position="615"/>
    </location>
</feature>
<dbReference type="PRINTS" id="PR01278">
    <property type="entry name" value="CD97PROTEIN"/>
</dbReference>
<dbReference type="PANTHER" id="PTHR12011:SF433">
    <property type="entry name" value="ADHESION G PROTEIN-COUPLED RECEPTOR E1-LIKE-RELATED"/>
    <property type="match status" value="1"/>
</dbReference>
<dbReference type="InterPro" id="IPR009030">
    <property type="entry name" value="Growth_fac_rcpt_cys_sf"/>
</dbReference>
<evidence type="ECO:0000256" key="5">
    <source>
        <dbReference type="ARBA" id="ARBA00022692"/>
    </source>
</evidence>
<dbReference type="Pfam" id="PF00002">
    <property type="entry name" value="7tm_2"/>
    <property type="match status" value="1"/>
</dbReference>
<dbReference type="PROSITE" id="PS50026">
    <property type="entry name" value="EGF_3"/>
    <property type="match status" value="4"/>
</dbReference>
<dbReference type="CDD" id="cd00054">
    <property type="entry name" value="EGF_CA"/>
    <property type="match status" value="4"/>
</dbReference>
<dbReference type="FunFam" id="1.20.1070.10:FF:000054">
    <property type="entry name" value="Adhesion G protein-coupled receptor E3"/>
    <property type="match status" value="1"/>
</dbReference>
<evidence type="ECO:0000256" key="9">
    <source>
        <dbReference type="ARBA" id="ARBA00022889"/>
    </source>
</evidence>
<evidence type="ECO:0000259" key="17">
    <source>
        <dbReference type="PROSITE" id="PS50221"/>
    </source>
</evidence>
<evidence type="ECO:0000256" key="15">
    <source>
        <dbReference type="SAM" id="Phobius"/>
    </source>
</evidence>
<dbReference type="GO" id="GO:0007155">
    <property type="term" value="P:cell adhesion"/>
    <property type="evidence" value="ECO:0007669"/>
    <property type="project" value="UniProtKB-KW"/>
</dbReference>
<dbReference type="PROSITE" id="PS01187">
    <property type="entry name" value="EGF_CA"/>
    <property type="match status" value="1"/>
</dbReference>
<sequence length="832" mass="92864">MEEWTYLWIDLRISEDNYADLVFSFSSLGLFLVSSESRSCGKGFERINSTCVDTDECVTNPGVCGDHAQCFNTPGSYYCTCAEGFQSTSPNFTQTTGECRDINECLLGTYECPGDKECVNTIGSFNCSCPNGFAFKGRLDADVDECLSSVCGVHSSCFNTAGGFLCTCSPGFVEHENSTCADIDECKDNLDICGTNAQCRNKVGSYNCECHQGYSNYGNNQSKCIEMSCDQFKAESDVESTPETLKHLRALLRSSCESLRTANGSRKTGEQLLENVFTSTDELLSEGNIADGETLNQFLDVVENSMRLIGPQLKEPVTRMETHNTFAEVAVMRGQTPPSGRVTLRTDSTLFSTSWETVVGNSYPGFVFAALVSYKDLNSSSDLLHKMSRERPDAEERRVTYQLNSKVVTAVVSNAETKQLSEPVMLVFTHEERAESKGVAYSCVYWNESGGAWSGRGCERAWSNSTHTACSCSHLSSFAVLMALYPVQDTFELVLMTHLGLALSLVCLFLCILTFKFCRSIQGTRTSIHLHLSISLFIADLVFLCGISSTHNQVACRIVAGLLHFFFLSAFCWMLLEGVQLYRMVVMVFHTTLKHLYMYLVGYGVPLVIVIISAITFPAGYGTNRHCWLSLDQNFIWSFLAPVCIIVVLNSLVFTITVWKLAEKFSSLNPDLSKLRNIKGFTVTAVAQFCILGGTWVFGSFLFYEKVTQVALYLFTILNSLQGVIIFIMHCLLSKPVLTHKQMHNAPKRQLSLDSNYILKLSPAHSQTSDSLYKAFHRILAKSHQCVFNVFCRPLQVRDEYYKLISRICSLKEKKYSEFSTNHSSNSQVHHR</sequence>
<feature type="domain" description="GAIN-B" evidence="17">
    <location>
        <begin position="316"/>
        <end position="488"/>
    </location>
</feature>
<dbReference type="PROSITE" id="PS00010">
    <property type="entry name" value="ASX_HYDROXYL"/>
    <property type="match status" value="4"/>
</dbReference>
<keyword evidence="8" id="KW-0106">Calcium</keyword>
<dbReference type="GO" id="GO:0030855">
    <property type="term" value="P:epithelial cell differentiation"/>
    <property type="evidence" value="ECO:0007669"/>
    <property type="project" value="UniProtKB-ARBA"/>
</dbReference>
<dbReference type="GO" id="GO:0005886">
    <property type="term" value="C:plasma membrane"/>
    <property type="evidence" value="ECO:0007669"/>
    <property type="project" value="UniProtKB-SubCell"/>
</dbReference>
<feature type="transmembrane region" description="Helical" evidence="15">
    <location>
        <begin position="635"/>
        <end position="659"/>
    </location>
</feature>
<keyword evidence="5 15" id="KW-0812">Transmembrane</keyword>
<keyword evidence="12" id="KW-1015">Disulfide bond</keyword>
<dbReference type="Proteomes" id="UP000694701">
    <property type="component" value="Unplaced"/>
</dbReference>
<name>A0A8C2DKA2_CYPCA</name>
<keyword evidence="3" id="KW-1003">Cell membrane</keyword>
<evidence type="ECO:0000256" key="14">
    <source>
        <dbReference type="PROSITE-ProRule" id="PRU00076"/>
    </source>
</evidence>
<organism evidence="19 20">
    <name type="scientific">Cyprinus carpio</name>
    <name type="common">Common carp</name>
    <dbReference type="NCBI Taxonomy" id="7962"/>
    <lineage>
        <taxon>Eukaryota</taxon>
        <taxon>Metazoa</taxon>
        <taxon>Chordata</taxon>
        <taxon>Craniata</taxon>
        <taxon>Vertebrata</taxon>
        <taxon>Euteleostomi</taxon>
        <taxon>Actinopterygii</taxon>
        <taxon>Neopterygii</taxon>
        <taxon>Teleostei</taxon>
        <taxon>Ostariophysi</taxon>
        <taxon>Cypriniformes</taxon>
        <taxon>Cyprinidae</taxon>
        <taxon>Cyprininae</taxon>
        <taxon>Cyprinus</taxon>
    </lineage>
</organism>
<dbReference type="InterPro" id="IPR017981">
    <property type="entry name" value="GPCR_2-like_7TM"/>
</dbReference>
<evidence type="ECO:0000313" key="20">
    <source>
        <dbReference type="Proteomes" id="UP000694701"/>
    </source>
</evidence>